<dbReference type="SUPFAM" id="SSF56235">
    <property type="entry name" value="N-terminal nucleophile aminohydrolases (Ntn hydrolases)"/>
    <property type="match status" value="1"/>
</dbReference>
<dbReference type="EMBL" id="CAFBON010000002">
    <property type="protein sequence ID" value="CAB4972969.1"/>
    <property type="molecule type" value="Genomic_DNA"/>
</dbReference>
<dbReference type="CDD" id="cd01991">
    <property type="entry name" value="Asn_synthase_B_C"/>
    <property type="match status" value="1"/>
</dbReference>
<dbReference type="Gene3D" id="3.60.20.10">
    <property type="entry name" value="Glutamine Phosphoribosylpyrophosphate, subunit 1, domain 1"/>
    <property type="match status" value="1"/>
</dbReference>
<dbReference type="AlphaFoldDB" id="A0A6J7M3G8"/>
<keyword evidence="2" id="KW-0547">Nucleotide-binding</keyword>
<dbReference type="GO" id="GO:0005524">
    <property type="term" value="F:ATP binding"/>
    <property type="evidence" value="ECO:0007669"/>
    <property type="project" value="UniProtKB-KW"/>
</dbReference>
<dbReference type="InterPro" id="IPR014729">
    <property type="entry name" value="Rossmann-like_a/b/a_fold"/>
</dbReference>
<evidence type="ECO:0000256" key="3">
    <source>
        <dbReference type="ARBA" id="ARBA00022840"/>
    </source>
</evidence>
<dbReference type="InterPro" id="IPR001962">
    <property type="entry name" value="Asn_synthase"/>
</dbReference>
<organism evidence="5">
    <name type="scientific">freshwater metagenome</name>
    <dbReference type="NCBI Taxonomy" id="449393"/>
    <lineage>
        <taxon>unclassified sequences</taxon>
        <taxon>metagenomes</taxon>
        <taxon>ecological metagenomes</taxon>
    </lineage>
</organism>
<comment type="similarity">
    <text evidence="1">Belongs to the asparagine synthetase family.</text>
</comment>
<dbReference type="PANTHER" id="PTHR43284:SF1">
    <property type="entry name" value="ASPARAGINE SYNTHETASE"/>
    <property type="match status" value="1"/>
</dbReference>
<dbReference type="PIRSF" id="PIRSF001589">
    <property type="entry name" value="Asn_synthetase_glu-h"/>
    <property type="match status" value="1"/>
</dbReference>
<dbReference type="GO" id="GO:0005829">
    <property type="term" value="C:cytosol"/>
    <property type="evidence" value="ECO:0007669"/>
    <property type="project" value="TreeGrafter"/>
</dbReference>
<dbReference type="PANTHER" id="PTHR43284">
    <property type="entry name" value="ASPARAGINE SYNTHETASE (GLUTAMINE-HYDROLYZING)"/>
    <property type="match status" value="1"/>
</dbReference>
<feature type="domain" description="Glutamine amidotransferase type-2" evidence="4">
    <location>
        <begin position="1"/>
        <end position="92"/>
    </location>
</feature>
<dbReference type="PROSITE" id="PS51278">
    <property type="entry name" value="GATASE_TYPE_2"/>
    <property type="match status" value="1"/>
</dbReference>
<evidence type="ECO:0000259" key="4">
    <source>
        <dbReference type="PROSITE" id="PS51278"/>
    </source>
</evidence>
<evidence type="ECO:0000313" key="5">
    <source>
        <dbReference type="EMBL" id="CAB4972969.1"/>
    </source>
</evidence>
<evidence type="ECO:0000256" key="2">
    <source>
        <dbReference type="ARBA" id="ARBA00022741"/>
    </source>
</evidence>
<dbReference type="InterPro" id="IPR017932">
    <property type="entry name" value="GATase_2_dom"/>
</dbReference>
<evidence type="ECO:0000256" key="1">
    <source>
        <dbReference type="ARBA" id="ARBA00005752"/>
    </source>
</evidence>
<dbReference type="GO" id="GO:0006529">
    <property type="term" value="P:asparagine biosynthetic process"/>
    <property type="evidence" value="ECO:0007669"/>
    <property type="project" value="InterPro"/>
</dbReference>
<dbReference type="Pfam" id="PF00733">
    <property type="entry name" value="Asn_synthase"/>
    <property type="match status" value="1"/>
</dbReference>
<name>A0A6J7M3G8_9ZZZZ</name>
<dbReference type="Pfam" id="PF13537">
    <property type="entry name" value="GATase_7"/>
    <property type="match status" value="1"/>
</dbReference>
<dbReference type="GO" id="GO:0004066">
    <property type="term" value="F:asparagine synthase (glutamine-hydrolyzing) activity"/>
    <property type="evidence" value="ECO:0007669"/>
    <property type="project" value="InterPro"/>
</dbReference>
<accession>A0A6J7M3G8</accession>
<dbReference type="InterPro" id="IPR029055">
    <property type="entry name" value="Ntn_hydrolases_N"/>
</dbReference>
<reference evidence="5" key="1">
    <citation type="submission" date="2020-05" db="EMBL/GenBank/DDBJ databases">
        <authorList>
            <person name="Chiriac C."/>
            <person name="Salcher M."/>
            <person name="Ghai R."/>
            <person name="Kavagutti S V."/>
        </authorList>
    </citation>
    <scope>NUCLEOTIDE SEQUENCE</scope>
</reference>
<dbReference type="NCBIfam" id="TIGR01536">
    <property type="entry name" value="asn_synth_AEB"/>
    <property type="match status" value="1"/>
</dbReference>
<sequence length="516" mass="58525">MFAVALWDARRRRAVLGRDPVGKKPLYYHQRGSRLWFASELKALLQISEIPQTLDPVAVDLYLTYQYVPHPHSILRDVHKLPPGHRLVFDDTGLRSERYWSLEYAPSEPRRFGHGRREALRETELADELRERILEATKVRMVSERPLGAFLSGGLDSSAVVAAMARLSDKPVATFSIGFEEEAYNELPHARRVASLYGTEHHELVVTPDIADVLPRVARMFDEPFADASAIPSFYLAEMARQHVVVALTGDGGDESFGGYVRYANFLAAGGKRRYPTPLVRCASAVGSHLATNPPRNRHLARVGRVASRMAASNPADRYAQQMSYFFPWETRKLYNPEFLAEVIGNDPYQRMREPWTETGASDTVNRLLACDVALYLPGDLLPKVDITTMAVSLEARSPLLDQRLVEWAASLPGYLKVRNGTTKYLFKKAMEPWLPRDLIHRKKMGFGMPRDEWLRGPLVPLVHEMLLGPDSQVSTYLYSDEIRALVSRHEGRGSDGARLWALLMLELWHREVLQR</sequence>
<dbReference type="SUPFAM" id="SSF52402">
    <property type="entry name" value="Adenine nucleotide alpha hydrolases-like"/>
    <property type="match status" value="1"/>
</dbReference>
<gene>
    <name evidence="5" type="ORF">UFOPK3954_00035</name>
</gene>
<protein>
    <submittedName>
        <fullName evidence="5">Unannotated protein</fullName>
    </submittedName>
</protein>
<dbReference type="Gene3D" id="3.40.50.620">
    <property type="entry name" value="HUPs"/>
    <property type="match status" value="1"/>
</dbReference>
<keyword evidence="3" id="KW-0067">ATP-binding</keyword>
<proteinExistence type="inferred from homology"/>
<dbReference type="InterPro" id="IPR051786">
    <property type="entry name" value="ASN_synthetase/amidase"/>
</dbReference>
<dbReference type="InterPro" id="IPR006426">
    <property type="entry name" value="Asn_synth_AEB"/>
</dbReference>